<dbReference type="RefSeq" id="WP_239136300.1">
    <property type="nucleotide sequence ID" value="NZ_BAAAVW010000022.1"/>
</dbReference>
<dbReference type="InterPro" id="IPR045981">
    <property type="entry name" value="DUF5937"/>
</dbReference>
<gene>
    <name evidence="5" type="ORF">Dsi01nite_061680</name>
</gene>
<dbReference type="Gene3D" id="1.10.10.10">
    <property type="entry name" value="Winged helix-like DNA-binding domain superfamily/Winged helix DNA-binding domain"/>
    <property type="match status" value="1"/>
</dbReference>
<proteinExistence type="predicted"/>
<dbReference type="PRINTS" id="PR00778">
    <property type="entry name" value="HTHARSR"/>
</dbReference>
<dbReference type="CDD" id="cd00090">
    <property type="entry name" value="HTH_ARSR"/>
    <property type="match status" value="1"/>
</dbReference>
<accession>A0A919PQ08</accession>
<comment type="caution">
    <text evidence="5">The sequence shown here is derived from an EMBL/GenBank/DDBJ whole genome shotgun (WGS) entry which is preliminary data.</text>
</comment>
<dbReference type="NCBIfam" id="NF033788">
    <property type="entry name" value="HTH_metalloreg"/>
    <property type="match status" value="1"/>
</dbReference>
<dbReference type="PANTHER" id="PTHR33154:SF33">
    <property type="entry name" value="TRANSCRIPTIONAL REPRESSOR SDPR"/>
    <property type="match status" value="1"/>
</dbReference>
<evidence type="ECO:0000259" key="4">
    <source>
        <dbReference type="PROSITE" id="PS50987"/>
    </source>
</evidence>
<evidence type="ECO:0000256" key="3">
    <source>
        <dbReference type="ARBA" id="ARBA00023163"/>
    </source>
</evidence>
<dbReference type="InterPro" id="IPR036390">
    <property type="entry name" value="WH_DNA-bd_sf"/>
</dbReference>
<keyword evidence="3" id="KW-0804">Transcription</keyword>
<dbReference type="EMBL" id="BONQ01000096">
    <property type="protein sequence ID" value="GIG48127.1"/>
    <property type="molecule type" value="Genomic_DNA"/>
</dbReference>
<evidence type="ECO:0000256" key="1">
    <source>
        <dbReference type="ARBA" id="ARBA00023015"/>
    </source>
</evidence>
<dbReference type="Proteomes" id="UP000660611">
    <property type="component" value="Unassembled WGS sequence"/>
</dbReference>
<keyword evidence="2" id="KW-0238">DNA-binding</keyword>
<evidence type="ECO:0000313" key="6">
    <source>
        <dbReference type="Proteomes" id="UP000660611"/>
    </source>
</evidence>
<keyword evidence="1" id="KW-0805">Transcription regulation</keyword>
<organism evidence="5 6">
    <name type="scientific">Dactylosporangium siamense</name>
    <dbReference type="NCBI Taxonomy" id="685454"/>
    <lineage>
        <taxon>Bacteria</taxon>
        <taxon>Bacillati</taxon>
        <taxon>Actinomycetota</taxon>
        <taxon>Actinomycetes</taxon>
        <taxon>Micromonosporales</taxon>
        <taxon>Micromonosporaceae</taxon>
        <taxon>Dactylosporangium</taxon>
    </lineage>
</organism>
<evidence type="ECO:0000313" key="5">
    <source>
        <dbReference type="EMBL" id="GIG48127.1"/>
    </source>
</evidence>
<dbReference type="Pfam" id="PF12840">
    <property type="entry name" value="HTH_20"/>
    <property type="match status" value="1"/>
</dbReference>
<reference evidence="5" key="1">
    <citation type="submission" date="2021-01" db="EMBL/GenBank/DDBJ databases">
        <title>Whole genome shotgun sequence of Dactylosporangium siamense NBRC 106093.</title>
        <authorList>
            <person name="Komaki H."/>
            <person name="Tamura T."/>
        </authorList>
    </citation>
    <scope>NUCLEOTIDE SEQUENCE</scope>
    <source>
        <strain evidence="5">NBRC 106093</strain>
    </source>
</reference>
<dbReference type="SMART" id="SM00418">
    <property type="entry name" value="HTH_ARSR"/>
    <property type="match status" value="1"/>
</dbReference>
<dbReference type="AlphaFoldDB" id="A0A919PQ08"/>
<dbReference type="Pfam" id="PF19361">
    <property type="entry name" value="DUF5937"/>
    <property type="match status" value="1"/>
</dbReference>
<dbReference type="InterPro" id="IPR051081">
    <property type="entry name" value="HTH_MetalResp_TranReg"/>
</dbReference>
<name>A0A919PQ08_9ACTN</name>
<dbReference type="InterPro" id="IPR011991">
    <property type="entry name" value="ArsR-like_HTH"/>
</dbReference>
<evidence type="ECO:0000256" key="2">
    <source>
        <dbReference type="ARBA" id="ARBA00023125"/>
    </source>
</evidence>
<dbReference type="InterPro" id="IPR001845">
    <property type="entry name" value="HTH_ArsR_DNA-bd_dom"/>
</dbReference>
<keyword evidence="6" id="KW-1185">Reference proteome</keyword>
<dbReference type="GO" id="GO:0003700">
    <property type="term" value="F:DNA-binding transcription factor activity"/>
    <property type="evidence" value="ECO:0007669"/>
    <property type="project" value="InterPro"/>
</dbReference>
<sequence length="377" mass="40879">MTLTIDITGMPAERCVFAPSPLAELTSMLHVLAEPAHHPAVQAWAAATLAGLRPALADRLLEAEFLWRSSRADFLVPGRPRPTLTAELDAVDAIPDETYVASALVMTCGSPRLTAGALGRDPSRDLGRDLDRALELAQARGPRQAAFAERLITDPAAVRAAVRDLLEECADAFFLDAWRQVEHQLAADARHKADLFARHGMRAALAAVSPAITLTTDAGGERIRLDKLQDNATSAVSGPAGSSGDGITFIPSVYGRPHLLTVHAPGWRPVVQYPVAERHQDWHQGRPTPIDLVRLRLDAFAHPVRQRLCRTLARGPHTTGELAEAWHLTAPEVSRHLAVLKKAGLLQTTRRGRYVRHHLDITATAALGVDLLAALLR</sequence>
<dbReference type="PANTHER" id="PTHR33154">
    <property type="entry name" value="TRANSCRIPTIONAL REGULATOR, ARSR FAMILY"/>
    <property type="match status" value="1"/>
</dbReference>
<dbReference type="PROSITE" id="PS50987">
    <property type="entry name" value="HTH_ARSR_2"/>
    <property type="match status" value="1"/>
</dbReference>
<dbReference type="GO" id="GO:0003677">
    <property type="term" value="F:DNA binding"/>
    <property type="evidence" value="ECO:0007669"/>
    <property type="project" value="UniProtKB-KW"/>
</dbReference>
<dbReference type="InterPro" id="IPR036388">
    <property type="entry name" value="WH-like_DNA-bd_sf"/>
</dbReference>
<dbReference type="SUPFAM" id="SSF46785">
    <property type="entry name" value="Winged helix' DNA-binding domain"/>
    <property type="match status" value="1"/>
</dbReference>
<protein>
    <submittedName>
        <fullName evidence="5">Transcriptional regulator</fullName>
    </submittedName>
</protein>
<feature type="domain" description="HTH arsR-type" evidence="4">
    <location>
        <begin position="285"/>
        <end position="377"/>
    </location>
</feature>